<evidence type="ECO:0000259" key="4">
    <source>
        <dbReference type="Pfam" id="PF03328"/>
    </source>
</evidence>
<dbReference type="GO" id="GO:0005737">
    <property type="term" value="C:cytoplasm"/>
    <property type="evidence" value="ECO:0007669"/>
    <property type="project" value="TreeGrafter"/>
</dbReference>
<sequence>MINFSKKKLENKEVLLGSFFELGGQTAVEAAAIAGLDFIIIDNEHGPFDIETTMSYIRAAELRGMTPIVRVKEISRSAILKSLDIGARALIIPCVENIDQVKDIIKWGKYPPRGERGFFFSRIGGYGHDPVASKGVGPYMDYMNNETWLIPQCETVGALEVIEEIAAMDGVDGIFIGPFDLSNSMGISGQFDKPEFKEAVARIIKACHDKDKFVMYYANDVNIAKDMMAQGIDGVAVSMDVNFLISGYKSMLKNLK</sequence>
<dbReference type="GeneID" id="84800081"/>
<organism evidence="5 6">
    <name type="scientific">Peptostreptococcus stomatis DSM 17678</name>
    <dbReference type="NCBI Taxonomy" id="596315"/>
    <lineage>
        <taxon>Bacteria</taxon>
        <taxon>Bacillati</taxon>
        <taxon>Bacillota</taxon>
        <taxon>Clostridia</taxon>
        <taxon>Peptostreptococcales</taxon>
        <taxon>Peptostreptococcaceae</taxon>
        <taxon>Peptostreptococcus</taxon>
    </lineage>
</organism>
<evidence type="ECO:0000313" key="6">
    <source>
        <dbReference type="Proteomes" id="UP000003244"/>
    </source>
</evidence>
<comment type="caution">
    <text evidence="5">The sequence shown here is derived from an EMBL/GenBank/DDBJ whole genome shotgun (WGS) entry which is preliminary data.</text>
</comment>
<accession>E0E1L1</accession>
<dbReference type="PANTHER" id="PTHR30502">
    <property type="entry name" value="2-KETO-3-DEOXY-L-RHAMNONATE ALDOLASE"/>
    <property type="match status" value="1"/>
</dbReference>
<dbReference type="Gene3D" id="3.20.20.60">
    <property type="entry name" value="Phosphoenolpyruvate-binding domains"/>
    <property type="match status" value="1"/>
</dbReference>
<name>E0E1L1_9FIRM</name>
<reference evidence="5 6" key="1">
    <citation type="submission" date="2010-08" db="EMBL/GenBank/DDBJ databases">
        <authorList>
            <person name="Harkins D.M."/>
            <person name="Madupu R."/>
            <person name="Durkin A.S."/>
            <person name="Torralba M."/>
            <person name="Methe B."/>
            <person name="Sutton G.G."/>
            <person name="Nelson K.E."/>
        </authorList>
    </citation>
    <scope>NUCLEOTIDE SEQUENCE [LARGE SCALE GENOMIC DNA]</scope>
    <source>
        <strain evidence="5 6">DSM 17678</strain>
    </source>
</reference>
<dbReference type="Pfam" id="PF03328">
    <property type="entry name" value="HpcH_HpaI"/>
    <property type="match status" value="1"/>
</dbReference>
<dbReference type="AlphaFoldDB" id="E0E1L1"/>
<dbReference type="SUPFAM" id="SSF51621">
    <property type="entry name" value="Phosphoenolpyruvate/pyruvate domain"/>
    <property type="match status" value="1"/>
</dbReference>
<comment type="similarity">
    <text evidence="1">Belongs to the HpcH/HpaI aldolase family.</text>
</comment>
<dbReference type="RefSeq" id="WP_007788423.1">
    <property type="nucleotide sequence ID" value="NZ_ADGQ01000018.1"/>
</dbReference>
<evidence type="ECO:0000256" key="2">
    <source>
        <dbReference type="ARBA" id="ARBA00022723"/>
    </source>
</evidence>
<dbReference type="EMBL" id="ADGQ01000018">
    <property type="protein sequence ID" value="EFM65209.1"/>
    <property type="molecule type" value="Genomic_DNA"/>
</dbReference>
<dbReference type="InterPro" id="IPR050251">
    <property type="entry name" value="HpcH-HpaI_aldolase"/>
</dbReference>
<dbReference type="GO" id="GO:0046872">
    <property type="term" value="F:metal ion binding"/>
    <property type="evidence" value="ECO:0007669"/>
    <property type="project" value="UniProtKB-KW"/>
</dbReference>
<evidence type="ECO:0000256" key="3">
    <source>
        <dbReference type="ARBA" id="ARBA00023239"/>
    </source>
</evidence>
<dbReference type="InterPro" id="IPR005000">
    <property type="entry name" value="Aldolase/citrate-lyase_domain"/>
</dbReference>
<evidence type="ECO:0000313" key="5">
    <source>
        <dbReference type="EMBL" id="EFM65209.1"/>
    </source>
</evidence>
<dbReference type="InterPro" id="IPR040442">
    <property type="entry name" value="Pyrv_kinase-like_dom_sf"/>
</dbReference>
<dbReference type="Proteomes" id="UP000003244">
    <property type="component" value="Unassembled WGS sequence"/>
</dbReference>
<keyword evidence="3 5" id="KW-0456">Lyase</keyword>
<keyword evidence="6" id="KW-1185">Reference proteome</keyword>
<dbReference type="eggNOG" id="COG3836">
    <property type="taxonomic scope" value="Bacteria"/>
</dbReference>
<gene>
    <name evidence="5" type="ORF">HMPREF0634_0936</name>
</gene>
<proteinExistence type="inferred from homology"/>
<feature type="domain" description="HpcH/HpaI aldolase/citrate lyase" evidence="4">
    <location>
        <begin position="19"/>
        <end position="245"/>
    </location>
</feature>
<dbReference type="InterPro" id="IPR015813">
    <property type="entry name" value="Pyrv/PenolPyrv_kinase-like_dom"/>
</dbReference>
<dbReference type="GO" id="GO:0016832">
    <property type="term" value="F:aldehyde-lyase activity"/>
    <property type="evidence" value="ECO:0007669"/>
    <property type="project" value="TreeGrafter"/>
</dbReference>
<protein>
    <submittedName>
        <fullName evidence="5">HpcH/HpaI aldolase/citrate lyase family protein</fullName>
    </submittedName>
</protein>
<evidence type="ECO:0000256" key="1">
    <source>
        <dbReference type="ARBA" id="ARBA00005568"/>
    </source>
</evidence>
<dbReference type="OrthoDB" id="86160at2"/>
<dbReference type="PANTHER" id="PTHR30502:SF0">
    <property type="entry name" value="PHOSPHOENOLPYRUVATE CARBOXYLASE FAMILY PROTEIN"/>
    <property type="match status" value="1"/>
</dbReference>
<keyword evidence="2" id="KW-0479">Metal-binding</keyword>